<feature type="signal peptide" evidence="1">
    <location>
        <begin position="1"/>
        <end position="24"/>
    </location>
</feature>
<protein>
    <recommendedName>
        <fullName evidence="4">DUF3558 domain-containing protein</fullName>
    </recommendedName>
</protein>
<dbReference type="PROSITE" id="PS51257">
    <property type="entry name" value="PROKAR_LIPOPROTEIN"/>
    <property type="match status" value="1"/>
</dbReference>
<accession>A0A7W9CBN8</accession>
<comment type="caution">
    <text evidence="2">The sequence shown here is derived from an EMBL/GenBank/DDBJ whole genome shotgun (WGS) entry which is preliminary data.</text>
</comment>
<evidence type="ECO:0000313" key="3">
    <source>
        <dbReference type="Proteomes" id="UP000517712"/>
    </source>
</evidence>
<dbReference type="AlphaFoldDB" id="A0A7W9CBN8"/>
<gene>
    <name evidence="2" type="ORF">HD600_001140</name>
</gene>
<evidence type="ECO:0000313" key="2">
    <source>
        <dbReference type="EMBL" id="MBB5742643.1"/>
    </source>
</evidence>
<keyword evidence="3" id="KW-1185">Reference proteome</keyword>
<evidence type="ECO:0008006" key="4">
    <source>
        <dbReference type="Google" id="ProtNLM"/>
    </source>
</evidence>
<sequence length="203" mass="20491">MTRFPLLAASLTLLLLTGCTAAPATTDIGASDAAADTTDDTATADAAGSDGPGGNDGGGALARIANCDVVEAAVAPYIQSLVPMEGNVVDEWGVSCRWEMAEGETDWDNNRSVGVGIAAEPTEKPDVALLADASDSLTALDDAWVAQQGGVAYTLTMETSVAAAIVTTVWLPYAEVTVSGGKWGDHPPLDGPAAVQVVSSLLG</sequence>
<proteinExistence type="predicted"/>
<dbReference type="RefSeq" id="WP_184282187.1">
    <property type="nucleotide sequence ID" value="NZ_BAAAPG010000001.1"/>
</dbReference>
<dbReference type="EMBL" id="JACHMU010000001">
    <property type="protein sequence ID" value="MBB5742643.1"/>
    <property type="molecule type" value="Genomic_DNA"/>
</dbReference>
<keyword evidence="1" id="KW-0732">Signal</keyword>
<evidence type="ECO:0000256" key="1">
    <source>
        <dbReference type="SAM" id="SignalP"/>
    </source>
</evidence>
<reference evidence="2 3" key="1">
    <citation type="submission" date="2020-08" db="EMBL/GenBank/DDBJ databases">
        <title>Sequencing the genomes of 1000 actinobacteria strains.</title>
        <authorList>
            <person name="Klenk H.-P."/>
        </authorList>
    </citation>
    <scope>NUCLEOTIDE SEQUENCE [LARGE SCALE GENOMIC DNA]</scope>
    <source>
        <strain evidence="2 3">DSM 24823</strain>
    </source>
</reference>
<name>A0A7W9CBN8_9MICO</name>
<dbReference type="Proteomes" id="UP000517712">
    <property type="component" value="Unassembled WGS sequence"/>
</dbReference>
<organism evidence="2 3">
    <name type="scientific">Microbacterium ginsengiterrae</name>
    <dbReference type="NCBI Taxonomy" id="546115"/>
    <lineage>
        <taxon>Bacteria</taxon>
        <taxon>Bacillati</taxon>
        <taxon>Actinomycetota</taxon>
        <taxon>Actinomycetes</taxon>
        <taxon>Micrococcales</taxon>
        <taxon>Microbacteriaceae</taxon>
        <taxon>Microbacterium</taxon>
    </lineage>
</organism>
<feature type="chain" id="PRO_5030657865" description="DUF3558 domain-containing protein" evidence="1">
    <location>
        <begin position="25"/>
        <end position="203"/>
    </location>
</feature>